<dbReference type="SUPFAM" id="SSF49468">
    <property type="entry name" value="VHL"/>
    <property type="match status" value="1"/>
</dbReference>
<keyword evidence="3" id="KW-1185">Reference proteome</keyword>
<feature type="region of interest" description="Disordered" evidence="1">
    <location>
        <begin position="372"/>
        <end position="443"/>
    </location>
</feature>
<dbReference type="PANTHER" id="PTHR46007:SF8">
    <property type="entry name" value="C2H2-TYPE DOMAIN-CONTAINING PROTEIN"/>
    <property type="match status" value="1"/>
</dbReference>
<protein>
    <recommendedName>
        <fullName evidence="4">von Hippel-Lindau disease tumour suppressor beta domain-containing protein</fullName>
    </recommendedName>
</protein>
<dbReference type="GeneID" id="66057389"/>
<dbReference type="InParanoid" id="A0A2K3CMS6"/>
<feature type="region of interest" description="Disordered" evidence="1">
    <location>
        <begin position="582"/>
        <end position="619"/>
    </location>
</feature>
<dbReference type="Gramene" id="PNW69584">
    <property type="protein sequence ID" value="PNW69584"/>
    <property type="gene ID" value="CHLRE_46g760947v5"/>
</dbReference>
<evidence type="ECO:0008006" key="4">
    <source>
        <dbReference type="Google" id="ProtNLM"/>
    </source>
</evidence>
<dbReference type="EMBL" id="KZ454973">
    <property type="protein sequence ID" value="PNW69584.1"/>
    <property type="molecule type" value="Genomic_DNA"/>
</dbReference>
<evidence type="ECO:0000313" key="3">
    <source>
        <dbReference type="Proteomes" id="UP000006906"/>
    </source>
</evidence>
<proteinExistence type="predicted"/>
<dbReference type="InterPro" id="IPR037140">
    <property type="entry name" value="VHL_beta_dom_sf"/>
</dbReference>
<dbReference type="InterPro" id="IPR036208">
    <property type="entry name" value="VHL_sf"/>
</dbReference>
<dbReference type="RefSeq" id="XP_042914013.1">
    <property type="nucleotide sequence ID" value="XM_043073058.1"/>
</dbReference>
<feature type="compositionally biased region" description="Basic and acidic residues" evidence="1">
    <location>
        <begin position="251"/>
        <end position="262"/>
    </location>
</feature>
<accession>A0A2K3CMS6</accession>
<feature type="region of interest" description="Disordered" evidence="1">
    <location>
        <begin position="202"/>
        <end position="263"/>
    </location>
</feature>
<dbReference type="InterPro" id="IPR051647">
    <property type="entry name" value="Mediator_comp_sub12"/>
</dbReference>
<feature type="compositionally biased region" description="Low complexity" evidence="1">
    <location>
        <begin position="202"/>
        <end position="231"/>
    </location>
</feature>
<feature type="region of interest" description="Disordered" evidence="1">
    <location>
        <begin position="39"/>
        <end position="86"/>
    </location>
</feature>
<gene>
    <name evidence="2" type="ORF">CHLRE_46g760947v5</name>
</gene>
<feature type="compositionally biased region" description="Low complexity" evidence="1">
    <location>
        <begin position="600"/>
        <end position="610"/>
    </location>
</feature>
<dbReference type="OrthoDB" id="6132182at2759"/>
<feature type="compositionally biased region" description="Low complexity" evidence="1">
    <location>
        <begin position="54"/>
        <end position="66"/>
    </location>
</feature>
<dbReference type="PANTHER" id="PTHR46007">
    <property type="entry name" value="MEDIATOR OF RNA POLYMERASE II TRANSCRIPTION SUBUNIT 12"/>
    <property type="match status" value="1"/>
</dbReference>
<dbReference type="Gene3D" id="2.60.40.780">
    <property type="entry name" value="von Hippel-Lindau disease tumour suppressor, beta domain"/>
    <property type="match status" value="1"/>
</dbReference>
<organism evidence="2 3">
    <name type="scientific">Chlamydomonas reinhardtii</name>
    <name type="common">Chlamydomonas smithii</name>
    <dbReference type="NCBI Taxonomy" id="3055"/>
    <lineage>
        <taxon>Eukaryota</taxon>
        <taxon>Viridiplantae</taxon>
        <taxon>Chlorophyta</taxon>
        <taxon>core chlorophytes</taxon>
        <taxon>Chlorophyceae</taxon>
        <taxon>CS clade</taxon>
        <taxon>Chlamydomonadales</taxon>
        <taxon>Chlamydomonadaceae</taxon>
        <taxon>Chlamydomonas</taxon>
    </lineage>
</organism>
<evidence type="ECO:0000256" key="1">
    <source>
        <dbReference type="SAM" id="MobiDB-lite"/>
    </source>
</evidence>
<evidence type="ECO:0000313" key="2">
    <source>
        <dbReference type="EMBL" id="PNW69584.1"/>
    </source>
</evidence>
<feature type="non-terminal residue" evidence="2">
    <location>
        <position position="803"/>
    </location>
</feature>
<dbReference type="AlphaFoldDB" id="A0A2K3CMS6"/>
<name>A0A2K3CMS6_CHLRE</name>
<sequence>MSQGGDAGRAAVEWNGQVSSPSHHLFINASPEPLTLTWGPRLLLRPPPPPPTAGPVAGAAGEAAAGGEAGAAGGGAGDVETPHPEPVAPHGGVLFVGTYEFHTWRVRSASRGLICAHDGPPSVVEVTAAGDYIISPYTPERHQRAIAAAAAATAEDGAAAAGAAAAVAAAGAAAATASAVGATAAIPPAACEGLELSSLQQQQAGRQQQAGSAEEGQQGQQQQQAQQEQQQHVFVNLLPATPGAGQEGAGQEERAGQEEGAGRRRWLWLSWGDAEGRHDTPHPVPVPPVGGCVSVGASDAVTWRVRTAPPPQPGRLVASHSGPPSIVVIGAAGDDTDAAGTAAAVITVSVEPYSVARHTHWLYPHLRPHPLQPPAAAATAAAASHPSHIQAHTPAQQQQPGSMHPHPHPHPHPQQQQQQLPPPPPDSPLVPAAAAAPPLAGGASSPAYALGHVSSRHAATAGTGTRAAAATAAAATASAPAPLSAAASGATLHKDLHTVEWKGQVSASSYHLFVNDTREPLQLSWGDGAGHTEVPHGHIPPCGNLFVGTYEFHTWRVRSASRGLICAHTGPSAIVTITPHGASTHLNTTTGAPPPPPSRSAPLAAAASSSAGGGGGGGGRRGRAVAVAAAVAAAAAATEPGYRQRGEVLGMPIWAFDCVSDAAVARLSHVVGRMLAAAPGGAAAAAARLRAGGAGFAVFGRKQVVSDVPAHRLMRYNAGRHLDTSARGLGATPAIPVTSCGEENLTMVKDRWYPCQSILVHEAHNWYPCQSILVHEVGHAVHNLGLMAAQVAGVMAAYTSAME</sequence>
<dbReference type="KEGG" id="cre:CHLRE_46g760947v5"/>
<reference evidence="2 3" key="1">
    <citation type="journal article" date="2007" name="Science">
        <title>The Chlamydomonas genome reveals the evolution of key animal and plant functions.</title>
        <authorList>
            <person name="Merchant S.S."/>
            <person name="Prochnik S.E."/>
            <person name="Vallon O."/>
            <person name="Harris E.H."/>
            <person name="Karpowicz S.J."/>
            <person name="Witman G.B."/>
            <person name="Terry A."/>
            <person name="Salamov A."/>
            <person name="Fritz-Laylin L.K."/>
            <person name="Marechal-Drouard L."/>
            <person name="Marshall W.F."/>
            <person name="Qu L.H."/>
            <person name="Nelson D.R."/>
            <person name="Sanderfoot A.A."/>
            <person name="Spalding M.H."/>
            <person name="Kapitonov V.V."/>
            <person name="Ren Q."/>
            <person name="Ferris P."/>
            <person name="Lindquist E."/>
            <person name="Shapiro H."/>
            <person name="Lucas S.M."/>
            <person name="Grimwood J."/>
            <person name="Schmutz J."/>
            <person name="Cardol P."/>
            <person name="Cerutti H."/>
            <person name="Chanfreau G."/>
            <person name="Chen C.L."/>
            <person name="Cognat V."/>
            <person name="Croft M.T."/>
            <person name="Dent R."/>
            <person name="Dutcher S."/>
            <person name="Fernandez E."/>
            <person name="Fukuzawa H."/>
            <person name="Gonzalez-Ballester D."/>
            <person name="Gonzalez-Halphen D."/>
            <person name="Hallmann A."/>
            <person name="Hanikenne M."/>
            <person name="Hippler M."/>
            <person name="Inwood W."/>
            <person name="Jabbari K."/>
            <person name="Kalanon M."/>
            <person name="Kuras R."/>
            <person name="Lefebvre P.A."/>
            <person name="Lemaire S.D."/>
            <person name="Lobanov A.V."/>
            <person name="Lohr M."/>
            <person name="Manuell A."/>
            <person name="Meier I."/>
            <person name="Mets L."/>
            <person name="Mittag M."/>
            <person name="Mittelmeier T."/>
            <person name="Moroney J.V."/>
            <person name="Moseley J."/>
            <person name="Napoli C."/>
            <person name="Nedelcu A.M."/>
            <person name="Niyogi K."/>
            <person name="Novoselov S.V."/>
            <person name="Paulsen I.T."/>
            <person name="Pazour G."/>
            <person name="Purton S."/>
            <person name="Ral J.P."/>
            <person name="Riano-Pachon D.M."/>
            <person name="Riekhof W."/>
            <person name="Rymarquis L."/>
            <person name="Schroda M."/>
            <person name="Stern D."/>
            <person name="Umen J."/>
            <person name="Willows R."/>
            <person name="Wilson N."/>
            <person name="Zimmer S.L."/>
            <person name="Allmer J."/>
            <person name="Balk J."/>
            <person name="Bisova K."/>
            <person name="Chen C.J."/>
            <person name="Elias M."/>
            <person name="Gendler K."/>
            <person name="Hauser C."/>
            <person name="Lamb M.R."/>
            <person name="Ledford H."/>
            <person name="Long J.C."/>
            <person name="Minagawa J."/>
            <person name="Page M.D."/>
            <person name="Pan J."/>
            <person name="Pootakham W."/>
            <person name="Roje S."/>
            <person name="Rose A."/>
            <person name="Stahlberg E."/>
            <person name="Terauchi A.M."/>
            <person name="Yang P."/>
            <person name="Ball S."/>
            <person name="Bowler C."/>
            <person name="Dieckmann C.L."/>
            <person name="Gladyshev V.N."/>
            <person name="Green P."/>
            <person name="Jorgensen R."/>
            <person name="Mayfield S."/>
            <person name="Mueller-Roeber B."/>
            <person name="Rajamani S."/>
            <person name="Sayre R.T."/>
            <person name="Brokstein P."/>
            <person name="Dubchak I."/>
            <person name="Goodstein D."/>
            <person name="Hornick L."/>
            <person name="Huang Y.W."/>
            <person name="Jhaveri J."/>
            <person name="Luo Y."/>
            <person name="Martinez D."/>
            <person name="Ngau W.C."/>
            <person name="Otillar B."/>
            <person name="Poliakov A."/>
            <person name="Porter A."/>
            <person name="Szajkowski L."/>
            <person name="Werner G."/>
            <person name="Zhou K."/>
            <person name="Grigoriev I.V."/>
            <person name="Rokhsar D.S."/>
            <person name="Grossman A.R."/>
        </authorList>
    </citation>
    <scope>NUCLEOTIDE SEQUENCE [LARGE SCALE GENOMIC DNA]</scope>
    <source>
        <strain evidence="3">CC-503</strain>
    </source>
</reference>
<feature type="compositionally biased region" description="Low complexity" evidence="1">
    <location>
        <begin position="429"/>
        <end position="443"/>
    </location>
</feature>
<feature type="compositionally biased region" description="Gly residues" evidence="1">
    <location>
        <begin position="67"/>
        <end position="77"/>
    </location>
</feature>
<dbReference type="Proteomes" id="UP000006906">
    <property type="component" value="Unassembled WGS sequence"/>
</dbReference>